<dbReference type="GO" id="GO:0005737">
    <property type="term" value="C:cytoplasm"/>
    <property type="evidence" value="ECO:0007669"/>
    <property type="project" value="TreeGrafter"/>
</dbReference>
<dbReference type="WBParaSite" id="PSU_v2.g592.t1">
    <property type="protein sequence ID" value="PSU_v2.g592.t1"/>
    <property type="gene ID" value="PSU_v2.g592"/>
</dbReference>
<evidence type="ECO:0000256" key="7">
    <source>
        <dbReference type="RuleBase" id="RU003345"/>
    </source>
</evidence>
<evidence type="ECO:0000259" key="8">
    <source>
        <dbReference type="Pfam" id="PF00171"/>
    </source>
</evidence>
<dbReference type="PROSITE" id="PS00687">
    <property type="entry name" value="ALDEHYDE_DEHYDR_GLU"/>
    <property type="match status" value="1"/>
</dbReference>
<dbReference type="InterPro" id="IPR016163">
    <property type="entry name" value="Ald_DH_C"/>
</dbReference>
<keyword evidence="2 4" id="KW-0560">Oxidoreductase</keyword>
<dbReference type="InterPro" id="IPR012394">
    <property type="entry name" value="Aldehyde_DH_NAD(P)"/>
</dbReference>
<comment type="similarity">
    <text evidence="1 4 7">Belongs to the aldehyde dehydrogenase family.</text>
</comment>
<name>A0A914Z1C2_9BILA</name>
<keyword evidence="9" id="KW-1185">Reference proteome</keyword>
<dbReference type="AlphaFoldDB" id="A0A914Z1C2"/>
<dbReference type="PANTHER" id="PTHR43570">
    <property type="entry name" value="ALDEHYDE DEHYDROGENASE"/>
    <property type="match status" value="1"/>
</dbReference>
<dbReference type="Proteomes" id="UP000887577">
    <property type="component" value="Unplaced"/>
</dbReference>
<dbReference type="GO" id="GO:0004029">
    <property type="term" value="F:aldehyde dehydrogenase (NAD+) activity"/>
    <property type="evidence" value="ECO:0007669"/>
    <property type="project" value="TreeGrafter"/>
</dbReference>
<dbReference type="FunFam" id="3.40.309.10:FF:000003">
    <property type="entry name" value="Aldehyde dehydrogenase"/>
    <property type="match status" value="1"/>
</dbReference>
<dbReference type="FunFam" id="3.40.605.10:FF:000004">
    <property type="entry name" value="Aldehyde dehydrogenase"/>
    <property type="match status" value="1"/>
</dbReference>
<evidence type="ECO:0000256" key="6">
    <source>
        <dbReference type="PROSITE-ProRule" id="PRU10007"/>
    </source>
</evidence>
<accession>A0A914Z1C2</accession>
<organism evidence="9 10">
    <name type="scientific">Panagrolaimus superbus</name>
    <dbReference type="NCBI Taxonomy" id="310955"/>
    <lineage>
        <taxon>Eukaryota</taxon>
        <taxon>Metazoa</taxon>
        <taxon>Ecdysozoa</taxon>
        <taxon>Nematoda</taxon>
        <taxon>Chromadorea</taxon>
        <taxon>Rhabditida</taxon>
        <taxon>Tylenchina</taxon>
        <taxon>Panagrolaimomorpha</taxon>
        <taxon>Panagrolaimoidea</taxon>
        <taxon>Panagrolaimidae</taxon>
        <taxon>Panagrolaimus</taxon>
    </lineage>
</organism>
<keyword evidence="3" id="KW-0520">NAD</keyword>
<evidence type="ECO:0000256" key="5">
    <source>
        <dbReference type="PIRSR" id="PIRSR036492-1"/>
    </source>
</evidence>
<dbReference type="PIRSF" id="PIRSF036492">
    <property type="entry name" value="ALDH"/>
    <property type="match status" value="1"/>
</dbReference>
<proteinExistence type="inferred from homology"/>
<feature type="active site" evidence="5">
    <location>
        <position position="244"/>
    </location>
</feature>
<dbReference type="Gene3D" id="3.40.605.10">
    <property type="entry name" value="Aldehyde Dehydrogenase, Chain A, domain 1"/>
    <property type="match status" value="1"/>
</dbReference>
<reference evidence="10" key="1">
    <citation type="submission" date="2022-11" db="UniProtKB">
        <authorList>
            <consortium name="WormBaseParasite"/>
        </authorList>
    </citation>
    <scope>IDENTIFICATION</scope>
</reference>
<evidence type="ECO:0000313" key="10">
    <source>
        <dbReference type="WBParaSite" id="PSU_v2.g592.t1"/>
    </source>
</evidence>
<sequence>MASYQVLVQNLRDKFNQGVLSSIESRKEQLQAFHKLVSENQDALCEAMWKDLHKPKIEGLTHETDFLLGEISETISNLKSWTSPTKVTRYILQAADAAYIQKDPLGVVLIIGAWNFPVRLLLGPIIGAIAAGNTVVVKPSELSVATSELIAELIPKYLSEDVIKVVQGGAKETTELLRERFDHIFYTGNPAVGKIVMRAAAEYLTPVTLELGGKNPVIIDKDADLQTVARRIVWGKCANAGQICVTGDYVLNLHPKRDELVKYLSEAIIEFYGANQKESPDYGRIINERHFDRVSELLETTKGKIAYGGEKDRDSKYIQPTVLVDVKLDDILLKDEIFGPILPIVDMETIEQAIDYIKSKEKPLALYMFSQNSSRIDKVVKNTSSGAVCINDLIMHMSLGTLPFGGVGNSGMGRYHGKFTFDTFTHEKSVLHRAAGLEKLLFMRYPPHNENKLTWTRRFIAKLKVPF</sequence>
<dbReference type="InterPro" id="IPR016162">
    <property type="entry name" value="Ald_DH_N"/>
</dbReference>
<evidence type="ECO:0000313" key="9">
    <source>
        <dbReference type="Proteomes" id="UP000887577"/>
    </source>
</evidence>
<evidence type="ECO:0000256" key="2">
    <source>
        <dbReference type="ARBA" id="ARBA00023002"/>
    </source>
</evidence>
<evidence type="ECO:0000256" key="4">
    <source>
        <dbReference type="PIRNR" id="PIRNR036492"/>
    </source>
</evidence>
<dbReference type="Pfam" id="PF00171">
    <property type="entry name" value="Aldedh"/>
    <property type="match status" value="1"/>
</dbReference>
<dbReference type="Gene3D" id="3.40.309.10">
    <property type="entry name" value="Aldehyde Dehydrogenase, Chain A, domain 2"/>
    <property type="match status" value="1"/>
</dbReference>
<dbReference type="CDD" id="cd07087">
    <property type="entry name" value="ALDH_F3-13-14_CALDH-like"/>
    <property type="match status" value="1"/>
</dbReference>
<dbReference type="GO" id="GO:0006081">
    <property type="term" value="P:aldehyde metabolic process"/>
    <property type="evidence" value="ECO:0007669"/>
    <property type="project" value="InterPro"/>
</dbReference>
<feature type="domain" description="Aldehyde dehydrogenase" evidence="8">
    <location>
        <begin position="15"/>
        <end position="430"/>
    </location>
</feature>
<dbReference type="InterPro" id="IPR015590">
    <property type="entry name" value="Aldehyde_DH_dom"/>
</dbReference>
<evidence type="ECO:0000256" key="3">
    <source>
        <dbReference type="ARBA" id="ARBA00023027"/>
    </source>
</evidence>
<dbReference type="InterPro" id="IPR016161">
    <property type="entry name" value="Ald_DH/histidinol_DH"/>
</dbReference>
<feature type="active site" evidence="5 6">
    <location>
        <position position="210"/>
    </location>
</feature>
<dbReference type="PANTHER" id="PTHR43570:SF16">
    <property type="entry name" value="ALDEHYDE DEHYDROGENASE TYPE III, ISOFORM Q"/>
    <property type="match status" value="1"/>
</dbReference>
<evidence type="ECO:0000256" key="1">
    <source>
        <dbReference type="ARBA" id="ARBA00009986"/>
    </source>
</evidence>
<protein>
    <recommendedName>
        <fullName evidence="4">Aldehyde dehydrogenase</fullName>
    </recommendedName>
</protein>
<dbReference type="InterPro" id="IPR029510">
    <property type="entry name" value="Ald_DH_CS_GLU"/>
</dbReference>
<dbReference type="SUPFAM" id="SSF53720">
    <property type="entry name" value="ALDH-like"/>
    <property type="match status" value="1"/>
</dbReference>